<protein>
    <submittedName>
        <fullName evidence="1">Uncharacterized protein</fullName>
    </submittedName>
</protein>
<evidence type="ECO:0000313" key="1">
    <source>
        <dbReference type="EMBL" id="JAH04300.1"/>
    </source>
</evidence>
<name>A0A0E9PJQ9_ANGAN</name>
<organism evidence="1">
    <name type="scientific">Anguilla anguilla</name>
    <name type="common">European freshwater eel</name>
    <name type="synonym">Muraena anguilla</name>
    <dbReference type="NCBI Taxonomy" id="7936"/>
    <lineage>
        <taxon>Eukaryota</taxon>
        <taxon>Metazoa</taxon>
        <taxon>Chordata</taxon>
        <taxon>Craniata</taxon>
        <taxon>Vertebrata</taxon>
        <taxon>Euteleostomi</taxon>
        <taxon>Actinopterygii</taxon>
        <taxon>Neopterygii</taxon>
        <taxon>Teleostei</taxon>
        <taxon>Anguilliformes</taxon>
        <taxon>Anguillidae</taxon>
        <taxon>Anguilla</taxon>
    </lineage>
</organism>
<sequence>MFYNYLVLRKSGLPFCAQSTRFILHRSFSQLCQQ</sequence>
<dbReference type="EMBL" id="GBXM01104277">
    <property type="protein sequence ID" value="JAH04300.1"/>
    <property type="molecule type" value="Transcribed_RNA"/>
</dbReference>
<reference evidence="1" key="2">
    <citation type="journal article" date="2015" name="Fish Shellfish Immunol.">
        <title>Early steps in the European eel (Anguilla anguilla)-Vibrio vulnificus interaction in the gills: Role of the RtxA13 toxin.</title>
        <authorList>
            <person name="Callol A."/>
            <person name="Pajuelo D."/>
            <person name="Ebbesson L."/>
            <person name="Teles M."/>
            <person name="MacKenzie S."/>
            <person name="Amaro C."/>
        </authorList>
    </citation>
    <scope>NUCLEOTIDE SEQUENCE</scope>
</reference>
<reference evidence="1" key="1">
    <citation type="submission" date="2014-11" db="EMBL/GenBank/DDBJ databases">
        <authorList>
            <person name="Amaro Gonzalez C."/>
        </authorList>
    </citation>
    <scope>NUCLEOTIDE SEQUENCE</scope>
</reference>
<accession>A0A0E9PJQ9</accession>
<dbReference type="AlphaFoldDB" id="A0A0E9PJQ9"/>
<proteinExistence type="predicted"/>